<protein>
    <submittedName>
        <fullName evidence="4">3-oxoacyl-ACP reductase FabG</fullName>
    </submittedName>
</protein>
<feature type="domain" description="Ketoreductase" evidence="3">
    <location>
        <begin position="8"/>
        <end position="193"/>
    </location>
</feature>
<dbReference type="RefSeq" id="WP_231485808.1">
    <property type="nucleotide sequence ID" value="NZ_BAAAZO010000002.1"/>
</dbReference>
<dbReference type="SUPFAM" id="SSF51735">
    <property type="entry name" value="NAD(P)-binding Rossmann-fold domains"/>
    <property type="match status" value="1"/>
</dbReference>
<dbReference type="CDD" id="cd05233">
    <property type="entry name" value="SDR_c"/>
    <property type="match status" value="1"/>
</dbReference>
<name>A0ABP6Z2Z7_9ACTN</name>
<dbReference type="SMART" id="SM00822">
    <property type="entry name" value="PKS_KR"/>
    <property type="match status" value="1"/>
</dbReference>
<dbReference type="InterPro" id="IPR057326">
    <property type="entry name" value="KR_dom"/>
</dbReference>
<dbReference type="InterPro" id="IPR020904">
    <property type="entry name" value="Sc_DH/Rdtase_CS"/>
</dbReference>
<dbReference type="PANTHER" id="PTHR42879:SF2">
    <property type="entry name" value="3-OXOACYL-[ACYL-CARRIER-PROTEIN] REDUCTASE FABG"/>
    <property type="match status" value="1"/>
</dbReference>
<dbReference type="EMBL" id="BAAAZO010000002">
    <property type="protein sequence ID" value="GAA3597464.1"/>
    <property type="molecule type" value="Genomic_DNA"/>
</dbReference>
<reference evidence="5" key="1">
    <citation type="journal article" date="2019" name="Int. J. Syst. Evol. Microbiol.">
        <title>The Global Catalogue of Microorganisms (GCM) 10K type strain sequencing project: providing services to taxonomists for standard genome sequencing and annotation.</title>
        <authorList>
            <consortium name="The Broad Institute Genomics Platform"/>
            <consortium name="The Broad Institute Genome Sequencing Center for Infectious Disease"/>
            <person name="Wu L."/>
            <person name="Ma J."/>
        </authorList>
    </citation>
    <scope>NUCLEOTIDE SEQUENCE [LARGE SCALE GENOMIC DNA]</scope>
    <source>
        <strain evidence="5">JCM 16902</strain>
    </source>
</reference>
<evidence type="ECO:0000256" key="2">
    <source>
        <dbReference type="RuleBase" id="RU000363"/>
    </source>
</evidence>
<evidence type="ECO:0000259" key="3">
    <source>
        <dbReference type="SMART" id="SM00822"/>
    </source>
</evidence>
<dbReference type="InterPro" id="IPR050259">
    <property type="entry name" value="SDR"/>
</dbReference>
<gene>
    <name evidence="4" type="ORF">GCM10022223_10760</name>
</gene>
<dbReference type="PRINTS" id="PR00081">
    <property type="entry name" value="GDHRDH"/>
</dbReference>
<evidence type="ECO:0000256" key="1">
    <source>
        <dbReference type="ARBA" id="ARBA00006484"/>
    </source>
</evidence>
<dbReference type="Pfam" id="PF00106">
    <property type="entry name" value="adh_short"/>
    <property type="match status" value="1"/>
</dbReference>
<evidence type="ECO:0000313" key="5">
    <source>
        <dbReference type="Proteomes" id="UP001501074"/>
    </source>
</evidence>
<dbReference type="InterPro" id="IPR036291">
    <property type="entry name" value="NAD(P)-bd_dom_sf"/>
</dbReference>
<dbReference type="PROSITE" id="PS00061">
    <property type="entry name" value="ADH_SHORT"/>
    <property type="match status" value="1"/>
</dbReference>
<dbReference type="PRINTS" id="PR00080">
    <property type="entry name" value="SDRFAMILY"/>
</dbReference>
<comment type="caution">
    <text evidence="4">The sequence shown here is derived from an EMBL/GenBank/DDBJ whole genome shotgun (WGS) entry which is preliminary data.</text>
</comment>
<comment type="similarity">
    <text evidence="1 2">Belongs to the short-chain dehydrogenases/reductases (SDR) family.</text>
</comment>
<sequence>MTMPLEGRLALVTGASGGIGGAIALGLAQAGADVVLTYSGHRDDAESGAAKIADLGRKAVVVQSDLSAPGAGRALITRVAEEIGTVDVLVANAGIGAKTSWDEVDDELWDETFAVNVTSTWQLTRGVVPAMIEKGFGRVLYVSSIAAISGGIIGPHYSASKAALHGLMHHMAARVAGSGITVNTIAPALIAGTRILPMAAGDPPPLPIPVGHLGQVEDISSMALAMLTNPYLTNKVISVDGGLYPN</sequence>
<proteinExistence type="inferred from homology"/>
<organism evidence="4 5">
    <name type="scientific">Kineosporia mesophila</name>
    <dbReference type="NCBI Taxonomy" id="566012"/>
    <lineage>
        <taxon>Bacteria</taxon>
        <taxon>Bacillati</taxon>
        <taxon>Actinomycetota</taxon>
        <taxon>Actinomycetes</taxon>
        <taxon>Kineosporiales</taxon>
        <taxon>Kineosporiaceae</taxon>
        <taxon>Kineosporia</taxon>
    </lineage>
</organism>
<dbReference type="InterPro" id="IPR002347">
    <property type="entry name" value="SDR_fam"/>
</dbReference>
<dbReference type="Gene3D" id="3.40.50.720">
    <property type="entry name" value="NAD(P)-binding Rossmann-like Domain"/>
    <property type="match status" value="1"/>
</dbReference>
<dbReference type="PANTHER" id="PTHR42879">
    <property type="entry name" value="3-OXOACYL-(ACYL-CARRIER-PROTEIN) REDUCTASE"/>
    <property type="match status" value="1"/>
</dbReference>
<dbReference type="Proteomes" id="UP001501074">
    <property type="component" value="Unassembled WGS sequence"/>
</dbReference>
<accession>A0ABP6Z2Z7</accession>
<keyword evidence="5" id="KW-1185">Reference proteome</keyword>
<evidence type="ECO:0000313" key="4">
    <source>
        <dbReference type="EMBL" id="GAA3597464.1"/>
    </source>
</evidence>